<dbReference type="RefSeq" id="WP_126395082.1">
    <property type="nucleotide sequence ID" value="NZ_CP034539.1"/>
</dbReference>
<proteinExistence type="predicted"/>
<keyword evidence="2" id="KW-1185">Reference proteome</keyword>
<dbReference type="Proteomes" id="UP000280298">
    <property type="component" value="Chromosome"/>
</dbReference>
<sequence>MGLIARRTGGRVDLLGSCAALRETGLSGDRAPGAKHTRRAGAAVADPGLRALLGAIVPRVR</sequence>
<reference evidence="1 2" key="1">
    <citation type="journal article" date="2019" name="Int. J. Syst. Evol. Microbiol.">
        <title>Streptomyces cyaneochromogenes sp. nov., a blue pigment-producing actinomycete from manganese-contaminated soil.</title>
        <authorList>
            <person name="Tang X."/>
            <person name="Zhao J."/>
            <person name="Li K."/>
            <person name="Chen Z."/>
            <person name="Sun Y."/>
            <person name="Gao J."/>
        </authorList>
    </citation>
    <scope>NUCLEOTIDE SEQUENCE [LARGE SCALE GENOMIC DNA]</scope>
    <source>
        <strain evidence="1 2">MK-45</strain>
    </source>
</reference>
<accession>A0A3S9ME06</accession>
<name>A0A3S9ME06_9ACTN</name>
<dbReference type="AlphaFoldDB" id="A0A3S9ME06"/>
<protein>
    <submittedName>
        <fullName evidence="1">Uncharacterized protein</fullName>
    </submittedName>
</protein>
<gene>
    <name evidence="1" type="ORF">EJ357_31565</name>
</gene>
<dbReference type="EMBL" id="CP034539">
    <property type="protein sequence ID" value="AZQ37431.1"/>
    <property type="molecule type" value="Genomic_DNA"/>
</dbReference>
<dbReference type="KEGG" id="scya:EJ357_31565"/>
<organism evidence="1 2">
    <name type="scientific">Streptomyces cyaneochromogenes</name>
    <dbReference type="NCBI Taxonomy" id="2496836"/>
    <lineage>
        <taxon>Bacteria</taxon>
        <taxon>Bacillati</taxon>
        <taxon>Actinomycetota</taxon>
        <taxon>Actinomycetes</taxon>
        <taxon>Kitasatosporales</taxon>
        <taxon>Streptomycetaceae</taxon>
        <taxon>Streptomyces</taxon>
    </lineage>
</organism>
<evidence type="ECO:0000313" key="1">
    <source>
        <dbReference type="EMBL" id="AZQ37431.1"/>
    </source>
</evidence>
<evidence type="ECO:0000313" key="2">
    <source>
        <dbReference type="Proteomes" id="UP000280298"/>
    </source>
</evidence>